<dbReference type="GO" id="GO:0032259">
    <property type="term" value="P:methylation"/>
    <property type="evidence" value="ECO:0007669"/>
    <property type="project" value="UniProtKB-KW"/>
</dbReference>
<comment type="caution">
    <text evidence="7">The sequence shown here is derived from an EMBL/GenBank/DDBJ whole genome shotgun (WGS) entry which is preliminary data.</text>
</comment>
<evidence type="ECO:0000256" key="4">
    <source>
        <dbReference type="ARBA" id="ARBA00022679"/>
    </source>
</evidence>
<dbReference type="GO" id="GO:0006298">
    <property type="term" value="P:mismatch repair"/>
    <property type="evidence" value="ECO:0007669"/>
    <property type="project" value="TreeGrafter"/>
</dbReference>
<dbReference type="Pfam" id="PF02086">
    <property type="entry name" value="MethyltransfD12"/>
    <property type="match status" value="2"/>
</dbReference>
<dbReference type="EC" id="2.1.1.72" evidence="2"/>
<dbReference type="GeneID" id="66465776"/>
<dbReference type="InterPro" id="IPR012186">
    <property type="entry name" value="Ade-mod_methylase_MStsI"/>
</dbReference>
<evidence type="ECO:0000313" key="8">
    <source>
        <dbReference type="Proteomes" id="UP000283314"/>
    </source>
</evidence>
<dbReference type="AlphaFoldDB" id="A0A415LHG1"/>
<comment type="similarity">
    <text evidence="1">Belongs to the N(4)/N(6)-methyltransferase family.</text>
</comment>
<dbReference type="GO" id="GO:1904047">
    <property type="term" value="F:S-adenosyl-L-methionine binding"/>
    <property type="evidence" value="ECO:0007669"/>
    <property type="project" value="TreeGrafter"/>
</dbReference>
<dbReference type="GO" id="GO:0009307">
    <property type="term" value="P:DNA restriction-modification system"/>
    <property type="evidence" value="ECO:0007669"/>
    <property type="project" value="InterPro"/>
</dbReference>
<dbReference type="SUPFAM" id="SSF53335">
    <property type="entry name" value="S-adenosyl-L-methionine-dependent methyltransferases"/>
    <property type="match status" value="2"/>
</dbReference>
<dbReference type="PIRSF" id="PIRSF036638">
    <property type="entry name" value="M_m6A_StsI"/>
    <property type="match status" value="1"/>
</dbReference>
<comment type="catalytic activity">
    <reaction evidence="6">
        <text>a 2'-deoxyadenosine in DNA + S-adenosyl-L-methionine = an N(6)-methyl-2'-deoxyadenosine in DNA + S-adenosyl-L-homocysteine + H(+)</text>
        <dbReference type="Rhea" id="RHEA:15197"/>
        <dbReference type="Rhea" id="RHEA-COMP:12418"/>
        <dbReference type="Rhea" id="RHEA-COMP:12419"/>
        <dbReference type="ChEBI" id="CHEBI:15378"/>
        <dbReference type="ChEBI" id="CHEBI:57856"/>
        <dbReference type="ChEBI" id="CHEBI:59789"/>
        <dbReference type="ChEBI" id="CHEBI:90615"/>
        <dbReference type="ChEBI" id="CHEBI:90616"/>
        <dbReference type="EC" id="2.1.1.72"/>
    </reaction>
</comment>
<evidence type="ECO:0000256" key="1">
    <source>
        <dbReference type="ARBA" id="ARBA00006594"/>
    </source>
</evidence>
<evidence type="ECO:0000256" key="5">
    <source>
        <dbReference type="ARBA" id="ARBA00022691"/>
    </source>
</evidence>
<dbReference type="InterPro" id="IPR023095">
    <property type="entry name" value="Ade_MeTrfase_dom_2"/>
</dbReference>
<keyword evidence="4" id="KW-0808">Transferase</keyword>
<dbReference type="Gene3D" id="3.40.50.150">
    <property type="entry name" value="Vaccinia Virus protein VP39"/>
    <property type="match status" value="2"/>
</dbReference>
<sequence>MRYLGNKDSLCEKIKEIISSKVEINENTIFFDAFCGTGTMANAFKSECNVIINDNLHCATTYAYGCIVSAQCKFKKLGFNPINYFNSNKETIKGYFYENYSPGNSSRMYFSEYNAGRIDFFRNTIEKWYIEKKINGDEYKYLLACLVESVSFVANTAGVYGAYLKKWDDRALKDIKFLTVDDGINLNGKVSMYSDKIENIIEEIPCDVLYLDPPYTQNQYGTQYHLLETLILNDKPKNISKVTGSRSTREMRSDWSKKYKAHILLDKILAKTNAEHIFLSYNNDGDMSKEYIEAIMKRYGYEESYECVTMPYKKYENWKSKNSKKHYEYLFYIHKKPEGDVVYESPLNYIGSKAKIVPYLKKNMPKRKKIIDAFGGGFNVGINAEYDEIVYNDINFIVKDLIKSFEKYDTYAYIIYVKKFIEKHNLEKGNKETYLEARNYYNDLPEEKKDIRMLFAIIMYSYQQQIRFNSKYGYNNTAGVRWFNDCILAKLISFSRVIKEKKVTFLSCDYVDIESHSKIDEDTFVYLDPPYKLTTGSYNDGKRGFKGWDNNLEKEMFKFIEKLTERKIPCMLSYVLEHKEVRNYELEEWIKKNGYQYIELGNIIGISGQPRKEILVLNYEI</sequence>
<dbReference type="PRINTS" id="PR00505">
    <property type="entry name" value="D12N6MTFRASE"/>
</dbReference>
<evidence type="ECO:0000256" key="6">
    <source>
        <dbReference type="ARBA" id="ARBA00047942"/>
    </source>
</evidence>
<organism evidence="7 8">
    <name type="scientific">Eubacterium ventriosum</name>
    <dbReference type="NCBI Taxonomy" id="39496"/>
    <lineage>
        <taxon>Bacteria</taxon>
        <taxon>Bacillati</taxon>
        <taxon>Bacillota</taxon>
        <taxon>Clostridia</taxon>
        <taxon>Eubacteriales</taxon>
        <taxon>Eubacteriaceae</taxon>
        <taxon>Eubacterium</taxon>
    </lineage>
</organism>
<name>A0A415LHG1_9FIRM</name>
<dbReference type="EMBL" id="QROT01000001">
    <property type="protein sequence ID" value="RHL47998.1"/>
    <property type="molecule type" value="Genomic_DNA"/>
</dbReference>
<dbReference type="GO" id="GO:0043565">
    <property type="term" value="F:sequence-specific DNA binding"/>
    <property type="evidence" value="ECO:0007669"/>
    <property type="project" value="TreeGrafter"/>
</dbReference>
<evidence type="ECO:0000313" key="7">
    <source>
        <dbReference type="EMBL" id="RHL47998.1"/>
    </source>
</evidence>
<dbReference type="InterPro" id="IPR029063">
    <property type="entry name" value="SAM-dependent_MTases_sf"/>
</dbReference>
<dbReference type="Gene3D" id="1.10.1020.10">
    <property type="entry name" value="Adenine-specific Methyltransferase, Domain 2"/>
    <property type="match status" value="2"/>
</dbReference>
<dbReference type="GO" id="GO:0009007">
    <property type="term" value="F:site-specific DNA-methyltransferase (adenine-specific) activity"/>
    <property type="evidence" value="ECO:0007669"/>
    <property type="project" value="UniProtKB-EC"/>
</dbReference>
<dbReference type="PANTHER" id="PTHR30481:SF3">
    <property type="entry name" value="DNA ADENINE METHYLASE"/>
    <property type="match status" value="1"/>
</dbReference>
<dbReference type="InterPro" id="IPR012327">
    <property type="entry name" value="MeTrfase_D12"/>
</dbReference>
<dbReference type="PANTHER" id="PTHR30481">
    <property type="entry name" value="DNA ADENINE METHYLASE"/>
    <property type="match status" value="1"/>
</dbReference>
<evidence type="ECO:0000256" key="3">
    <source>
        <dbReference type="ARBA" id="ARBA00022603"/>
    </source>
</evidence>
<keyword evidence="5" id="KW-0949">S-adenosyl-L-methionine</keyword>
<evidence type="ECO:0000256" key="2">
    <source>
        <dbReference type="ARBA" id="ARBA00011900"/>
    </source>
</evidence>
<dbReference type="RefSeq" id="WP_118379106.1">
    <property type="nucleotide sequence ID" value="NZ_CABJDQ010000001.1"/>
</dbReference>
<keyword evidence="3 7" id="KW-0489">Methyltransferase</keyword>
<accession>A0A415LHG1</accession>
<dbReference type="Proteomes" id="UP000283314">
    <property type="component" value="Unassembled WGS sequence"/>
</dbReference>
<proteinExistence type="inferred from homology"/>
<protein>
    <recommendedName>
        <fullName evidence="2">site-specific DNA-methyltransferase (adenine-specific)</fullName>
        <ecNumber evidence="2">2.1.1.72</ecNumber>
    </recommendedName>
</protein>
<reference evidence="7 8" key="1">
    <citation type="submission" date="2018-08" db="EMBL/GenBank/DDBJ databases">
        <title>A genome reference for cultivated species of the human gut microbiota.</title>
        <authorList>
            <person name="Zou Y."/>
            <person name="Xue W."/>
            <person name="Luo G."/>
        </authorList>
    </citation>
    <scope>NUCLEOTIDE SEQUENCE [LARGE SCALE GENOMIC DNA]</scope>
    <source>
        <strain evidence="7 8">AF37-4</strain>
    </source>
</reference>
<gene>
    <name evidence="7" type="ORF">DW018_00830</name>
</gene>